<comment type="subcellular location">
    <subcellularLocation>
        <location evidence="6">Cytoplasm</location>
    </subcellularLocation>
</comment>
<dbReference type="STRING" id="697281.Mahau_2212"/>
<dbReference type="Proteomes" id="UP000008457">
    <property type="component" value="Chromosome"/>
</dbReference>
<evidence type="ECO:0000256" key="4">
    <source>
        <dbReference type="ARBA" id="ARBA00022679"/>
    </source>
</evidence>
<evidence type="ECO:0000313" key="10">
    <source>
        <dbReference type="Proteomes" id="UP000008457"/>
    </source>
</evidence>
<dbReference type="FunFam" id="3.40.1010.10:FF:000007">
    <property type="entry name" value="Ribosomal RNA small subunit methyltransferase I"/>
    <property type="match status" value="1"/>
</dbReference>
<dbReference type="KEGG" id="mas:Mahau_2212"/>
<keyword evidence="5 6" id="KW-0949">S-adenosyl-L-methionine</keyword>
<evidence type="ECO:0000256" key="5">
    <source>
        <dbReference type="ARBA" id="ARBA00022691"/>
    </source>
</evidence>
<dbReference type="GO" id="GO:0005737">
    <property type="term" value="C:cytoplasm"/>
    <property type="evidence" value="ECO:0007669"/>
    <property type="project" value="UniProtKB-SubCell"/>
</dbReference>
<evidence type="ECO:0000259" key="7">
    <source>
        <dbReference type="Pfam" id="PF00590"/>
    </source>
</evidence>
<evidence type="ECO:0000313" key="9">
    <source>
        <dbReference type="EMBL" id="AEE97383.1"/>
    </source>
</evidence>
<dbReference type="PANTHER" id="PTHR46111:SF1">
    <property type="entry name" value="RIBOSOMAL RNA SMALL SUBUNIT METHYLTRANSFERASE I"/>
    <property type="match status" value="1"/>
</dbReference>
<dbReference type="SUPFAM" id="SSF53790">
    <property type="entry name" value="Tetrapyrrole methylase"/>
    <property type="match status" value="1"/>
</dbReference>
<dbReference type="Gene3D" id="3.30.950.10">
    <property type="entry name" value="Methyltransferase, Cobalt-precorrin-4 Transmethylase, Domain 2"/>
    <property type="match status" value="1"/>
</dbReference>
<dbReference type="Pfam" id="PF00590">
    <property type="entry name" value="TP_methylase"/>
    <property type="match status" value="1"/>
</dbReference>
<dbReference type="InterPro" id="IPR053910">
    <property type="entry name" value="RsmI_HTH"/>
</dbReference>
<reference evidence="9 10" key="2">
    <citation type="journal article" date="2011" name="Stand. Genomic Sci.">
        <title>Complete genome sequence of Mahella australiensis type strain (50-1 BON).</title>
        <authorList>
            <person name="Sikorski J."/>
            <person name="Teshima H."/>
            <person name="Nolan M."/>
            <person name="Lucas S."/>
            <person name="Hammon N."/>
            <person name="Deshpande S."/>
            <person name="Cheng J.F."/>
            <person name="Pitluck S."/>
            <person name="Liolios K."/>
            <person name="Pagani I."/>
            <person name="Ivanova N."/>
            <person name="Huntemann M."/>
            <person name="Mavromatis K."/>
            <person name="Ovchinikova G."/>
            <person name="Pati A."/>
            <person name="Tapia R."/>
            <person name="Han C."/>
            <person name="Goodwin L."/>
            <person name="Chen A."/>
            <person name="Palaniappan K."/>
            <person name="Land M."/>
            <person name="Hauser L."/>
            <person name="Ngatchou-Djao O.D."/>
            <person name="Rohde M."/>
            <person name="Pukall R."/>
            <person name="Spring S."/>
            <person name="Abt B."/>
            <person name="Goker M."/>
            <person name="Detter J.C."/>
            <person name="Woyke T."/>
            <person name="Bristow J."/>
            <person name="Markowitz V."/>
            <person name="Hugenholtz P."/>
            <person name="Eisen J.A."/>
            <person name="Kyrpides N.C."/>
            <person name="Klenk H.P."/>
            <person name="Lapidus A."/>
        </authorList>
    </citation>
    <scope>NUCLEOTIDE SEQUENCE [LARGE SCALE GENOMIC DNA]</scope>
    <source>
        <strain evidence="10">DSM 15567 / CIP 107919 / 50-1 BON</strain>
    </source>
</reference>
<keyword evidence="3 6" id="KW-0489">Methyltransferase</keyword>
<dbReference type="EC" id="2.1.1.198" evidence="6"/>
<dbReference type="eggNOG" id="COG0313">
    <property type="taxonomic scope" value="Bacteria"/>
</dbReference>
<dbReference type="InterPro" id="IPR035996">
    <property type="entry name" value="4pyrrol_Methylase_sf"/>
</dbReference>
<dbReference type="Gene3D" id="3.40.1010.10">
    <property type="entry name" value="Cobalt-precorrin-4 Transmethylase, Domain 1"/>
    <property type="match status" value="1"/>
</dbReference>
<dbReference type="InterPro" id="IPR008189">
    <property type="entry name" value="rRNA_ssu_MeTfrase_I"/>
</dbReference>
<dbReference type="FunFam" id="3.30.950.10:FF:000002">
    <property type="entry name" value="Ribosomal RNA small subunit methyltransferase I"/>
    <property type="match status" value="1"/>
</dbReference>
<keyword evidence="2 6" id="KW-0698">rRNA processing</keyword>
<keyword evidence="4 6" id="KW-0808">Transferase</keyword>
<dbReference type="CDD" id="cd11648">
    <property type="entry name" value="RsmI"/>
    <property type="match status" value="1"/>
</dbReference>
<evidence type="ECO:0000259" key="8">
    <source>
        <dbReference type="Pfam" id="PF23016"/>
    </source>
</evidence>
<comment type="function">
    <text evidence="6">Catalyzes the 2'-O-methylation of the ribose of cytidine 1402 (C1402) in 16S rRNA.</text>
</comment>
<dbReference type="PANTHER" id="PTHR46111">
    <property type="entry name" value="RIBOSOMAL RNA SMALL SUBUNIT METHYLTRANSFERASE I"/>
    <property type="match status" value="1"/>
</dbReference>
<dbReference type="PIRSF" id="PIRSF005917">
    <property type="entry name" value="MTase_YraL"/>
    <property type="match status" value="1"/>
</dbReference>
<dbReference type="GO" id="GO:0070677">
    <property type="term" value="F:rRNA (cytosine-2'-O-)-methyltransferase activity"/>
    <property type="evidence" value="ECO:0007669"/>
    <property type="project" value="UniProtKB-UniRule"/>
</dbReference>
<dbReference type="AlphaFoldDB" id="F4A3C8"/>
<dbReference type="HOGENOM" id="CLU_044779_2_0_9"/>
<name>F4A3C8_MAHA5</name>
<evidence type="ECO:0000256" key="2">
    <source>
        <dbReference type="ARBA" id="ARBA00022552"/>
    </source>
</evidence>
<dbReference type="HAMAP" id="MF_01877">
    <property type="entry name" value="16SrRNA_methyltr_I"/>
    <property type="match status" value="1"/>
</dbReference>
<sequence>MVDEQKSAKPGCLYICGTPIGNLEDITLRALKVLQNVDYIAAEDTRQTLKLLNHYDIHKTLISCHEHNEKQRAEEIVNLMSEGFSVALVTDAGMPVTSDPGSVVVEAVHRAGMPVSVIPGPTAVSAALALSGFSGDRYVFEGFLPRNKKERRSRLEALKYERRTVVLYEAPHRLLTTLDDLSVWLGDRPVAVVREITKIHEQVLRGTIGEMIMHFKDIQPRGEFVLVLKGYEGAEVQDADDGMTVEQRISAYMQRGMSKKDAIKQVAADTGLPKNEVYKKALLL</sequence>
<keyword evidence="1 6" id="KW-0963">Cytoplasm</keyword>
<evidence type="ECO:0000256" key="1">
    <source>
        <dbReference type="ARBA" id="ARBA00022490"/>
    </source>
</evidence>
<reference evidence="10" key="1">
    <citation type="submission" date="2010-11" db="EMBL/GenBank/DDBJ databases">
        <title>The complete genome of Mahella australiensis DSM 15567.</title>
        <authorList>
            <consortium name="US DOE Joint Genome Institute (JGI-PGF)"/>
            <person name="Lucas S."/>
            <person name="Copeland A."/>
            <person name="Lapidus A."/>
            <person name="Bruce D."/>
            <person name="Goodwin L."/>
            <person name="Pitluck S."/>
            <person name="Kyrpides N."/>
            <person name="Mavromatis K."/>
            <person name="Pagani I."/>
            <person name="Ivanova N."/>
            <person name="Teshima H."/>
            <person name="Brettin T."/>
            <person name="Detter J.C."/>
            <person name="Han C."/>
            <person name="Tapia R."/>
            <person name="Land M."/>
            <person name="Hauser L."/>
            <person name="Markowitz V."/>
            <person name="Cheng J.-F."/>
            <person name="Hugenholtz P."/>
            <person name="Woyke T."/>
            <person name="Wu D."/>
            <person name="Spring S."/>
            <person name="Pukall R."/>
            <person name="Steenblock K."/>
            <person name="Schneider S."/>
            <person name="Klenk H.-P."/>
            <person name="Eisen J.A."/>
        </authorList>
    </citation>
    <scope>NUCLEOTIDE SEQUENCE [LARGE SCALE GENOMIC DNA]</scope>
    <source>
        <strain evidence="10">DSM 15567 / CIP 107919 / 50-1 BON</strain>
    </source>
</reference>
<keyword evidence="10" id="KW-1185">Reference proteome</keyword>
<evidence type="ECO:0000256" key="3">
    <source>
        <dbReference type="ARBA" id="ARBA00022603"/>
    </source>
</evidence>
<evidence type="ECO:0000256" key="6">
    <source>
        <dbReference type="HAMAP-Rule" id="MF_01877"/>
    </source>
</evidence>
<proteinExistence type="inferred from homology"/>
<dbReference type="InterPro" id="IPR014776">
    <property type="entry name" value="4pyrrole_Mease_sub2"/>
</dbReference>
<comment type="catalytic activity">
    <reaction evidence="6">
        <text>cytidine(1402) in 16S rRNA + S-adenosyl-L-methionine = 2'-O-methylcytidine(1402) in 16S rRNA + S-adenosyl-L-homocysteine + H(+)</text>
        <dbReference type="Rhea" id="RHEA:42924"/>
        <dbReference type="Rhea" id="RHEA-COMP:10285"/>
        <dbReference type="Rhea" id="RHEA-COMP:10286"/>
        <dbReference type="ChEBI" id="CHEBI:15378"/>
        <dbReference type="ChEBI" id="CHEBI:57856"/>
        <dbReference type="ChEBI" id="CHEBI:59789"/>
        <dbReference type="ChEBI" id="CHEBI:74495"/>
        <dbReference type="ChEBI" id="CHEBI:82748"/>
        <dbReference type="EC" id="2.1.1.198"/>
    </reaction>
</comment>
<feature type="domain" description="RsmI HTH" evidence="8">
    <location>
        <begin position="252"/>
        <end position="282"/>
    </location>
</feature>
<dbReference type="EMBL" id="CP002360">
    <property type="protein sequence ID" value="AEE97383.1"/>
    <property type="molecule type" value="Genomic_DNA"/>
</dbReference>
<organism evidence="9 10">
    <name type="scientific">Mahella australiensis (strain DSM 15567 / CIP 107919 / 50-1 BON)</name>
    <dbReference type="NCBI Taxonomy" id="697281"/>
    <lineage>
        <taxon>Bacteria</taxon>
        <taxon>Bacillati</taxon>
        <taxon>Bacillota</taxon>
        <taxon>Clostridia</taxon>
        <taxon>Thermoanaerobacterales</taxon>
        <taxon>Thermoanaerobacterales Family IV. Incertae Sedis</taxon>
        <taxon>Mahella</taxon>
    </lineage>
</organism>
<protein>
    <recommendedName>
        <fullName evidence="6">Ribosomal RNA small subunit methyltransferase I</fullName>
        <ecNumber evidence="6">2.1.1.198</ecNumber>
    </recommendedName>
    <alternativeName>
        <fullName evidence="6">16S rRNA 2'-O-ribose C1402 methyltransferase</fullName>
    </alternativeName>
    <alternativeName>
        <fullName evidence="6">rRNA (cytidine-2'-O-)-methyltransferase RsmI</fullName>
    </alternativeName>
</protein>
<comment type="similarity">
    <text evidence="6">Belongs to the methyltransferase superfamily. RsmI family.</text>
</comment>
<dbReference type="InterPro" id="IPR000878">
    <property type="entry name" value="4pyrrol_Mease"/>
</dbReference>
<dbReference type="NCBIfam" id="TIGR00096">
    <property type="entry name" value="16S rRNA (cytidine(1402)-2'-O)-methyltransferase"/>
    <property type="match status" value="1"/>
</dbReference>
<dbReference type="Pfam" id="PF23016">
    <property type="entry name" value="RsmI_C"/>
    <property type="match status" value="1"/>
</dbReference>
<feature type="domain" description="Tetrapyrrole methylase" evidence="7">
    <location>
        <begin position="13"/>
        <end position="211"/>
    </location>
</feature>
<dbReference type="InterPro" id="IPR014777">
    <property type="entry name" value="4pyrrole_Mease_sub1"/>
</dbReference>
<accession>F4A3C8</accession>
<gene>
    <name evidence="6" type="primary">rsmI</name>
    <name evidence="9" type="ordered locus">Mahau_2212</name>
</gene>